<dbReference type="Gene3D" id="2.130.10.10">
    <property type="entry name" value="YVTN repeat-like/Quinoprotein amine dehydrogenase"/>
    <property type="match status" value="1"/>
</dbReference>
<feature type="region of interest" description="Disordered" evidence="8">
    <location>
        <begin position="336"/>
        <end position="361"/>
    </location>
</feature>
<dbReference type="SUPFAM" id="SSF50978">
    <property type="entry name" value="WD40 repeat-like"/>
    <property type="match status" value="1"/>
</dbReference>
<evidence type="ECO:0000313" key="10">
    <source>
        <dbReference type="EMBL" id="PXF48166.1"/>
    </source>
</evidence>
<dbReference type="SMART" id="SM01035">
    <property type="entry name" value="BOP1NT"/>
    <property type="match status" value="1"/>
</dbReference>
<dbReference type="PROSITE" id="PS50294">
    <property type="entry name" value="WD_REPEATS_REGION"/>
    <property type="match status" value="1"/>
</dbReference>
<evidence type="ECO:0000256" key="5">
    <source>
        <dbReference type="ARBA" id="ARBA00022737"/>
    </source>
</evidence>
<dbReference type="PANTHER" id="PTHR17605:SF0">
    <property type="entry name" value="RIBOSOME BIOGENESIS PROTEIN BOP1"/>
    <property type="match status" value="1"/>
</dbReference>
<keyword evidence="5" id="KW-0677">Repeat</keyword>
<dbReference type="InterPro" id="IPR012953">
    <property type="entry name" value="BOP1_N_dom"/>
</dbReference>
<protein>
    <submittedName>
        <fullName evidence="10">Ribosome biogenesis protein ERB1</fullName>
    </submittedName>
</protein>
<dbReference type="EMBL" id="NBIV01000016">
    <property type="protein sequence ID" value="PXF48166.1"/>
    <property type="molecule type" value="Genomic_DNA"/>
</dbReference>
<comment type="caution">
    <text evidence="10">The sequence shown here is derived from an EMBL/GenBank/DDBJ whole genome shotgun (WGS) entry which is preliminary data.</text>
</comment>
<evidence type="ECO:0000256" key="8">
    <source>
        <dbReference type="SAM" id="MobiDB-lite"/>
    </source>
</evidence>
<keyword evidence="4 7" id="KW-0853">WD repeat</keyword>
<keyword evidence="3" id="KW-0698">rRNA processing</keyword>
<dbReference type="Pfam" id="PF08145">
    <property type="entry name" value="BOP1NT"/>
    <property type="match status" value="1"/>
</dbReference>
<keyword evidence="6" id="KW-0539">Nucleus</keyword>
<dbReference type="InterPro" id="IPR036322">
    <property type="entry name" value="WD40_repeat_dom_sf"/>
</dbReference>
<dbReference type="PROSITE" id="PS00678">
    <property type="entry name" value="WD_REPEATS_1"/>
    <property type="match status" value="1"/>
</dbReference>
<organism evidence="10 11">
    <name type="scientific">Gracilariopsis chorda</name>
    <dbReference type="NCBI Taxonomy" id="448386"/>
    <lineage>
        <taxon>Eukaryota</taxon>
        <taxon>Rhodophyta</taxon>
        <taxon>Florideophyceae</taxon>
        <taxon>Rhodymeniophycidae</taxon>
        <taxon>Gracilariales</taxon>
        <taxon>Gracilariaceae</taxon>
        <taxon>Gracilariopsis</taxon>
    </lineage>
</organism>
<evidence type="ECO:0000256" key="2">
    <source>
        <dbReference type="ARBA" id="ARBA00022517"/>
    </source>
</evidence>
<dbReference type="SMART" id="SM00320">
    <property type="entry name" value="WD40"/>
    <property type="match status" value="7"/>
</dbReference>
<feature type="domain" description="BOP1 N-terminal" evidence="9">
    <location>
        <begin position="1"/>
        <end position="208"/>
    </location>
</feature>
<evidence type="ECO:0000313" key="11">
    <source>
        <dbReference type="Proteomes" id="UP000247409"/>
    </source>
</evidence>
<sequence length="595" mass="67861">MRVGRYPTAKNDEEDEIVHWSGPIMQHPLTSAPEPKRRFLPSRHEARMVVKFVRAMRAGKMRRPSEIARDAKQEEILYQYDVWENHEPKTREDMTKSERARDIMKVPAPKPPLPNHAESYNPPAEYLPDEKEEKEWKELDPEERATSYLPAKHSALRHVPLYENFVKERFERCLDLYLAVRVRKDQTKIDPEDLVPKLPTPRELRPFPTDIVNSFGPLPYRARSISVHPQGQWLLSGSDDGYVRLWEIDSGYEQCTWNLGMFVEKVDGSAPPVTIVEWCPKDETYAFAASIGNTLIIVSAASAMGLTESDTDPMIGGVNGKPDEKVKEKMEDMGIRWEERNLGDGEDENKENGVRESNNGEDLRLEDKSSMILIRHGKLLKHLAWHRKGDYLACAGKDGSGGGVYIHRLSHRSSQSPFKKRSALVQAVKFHPTRPFFIVATMHHVRVYNLALQQLVKTLRPGVSWISSIDVHPSGDHILVTSYDRRVCWFDLDLSARPYKTIRNHEKAVRVGKFHPRLPLFADAADDGSSHVFHGTVYDDLTKNALIVPLRKLERCSKIVDSLGVLDIAWHPRLPWLFTSGADGTIHLLTDCSQG</sequence>
<keyword evidence="11" id="KW-1185">Reference proteome</keyword>
<dbReference type="PANTHER" id="PTHR17605">
    <property type="entry name" value="RIBOSOME BIOGENESIS PROTEIN BOP1 BLOCK OF PROLIFERATION 1 PROTEIN"/>
    <property type="match status" value="1"/>
</dbReference>
<feature type="region of interest" description="Disordered" evidence="8">
    <location>
        <begin position="105"/>
        <end position="134"/>
    </location>
</feature>
<dbReference type="InterPro" id="IPR019775">
    <property type="entry name" value="WD40_repeat_CS"/>
</dbReference>
<dbReference type="OrthoDB" id="5571054at2759"/>
<dbReference type="AlphaFoldDB" id="A0A2V3J184"/>
<dbReference type="GO" id="GO:0030687">
    <property type="term" value="C:preribosome, large subunit precursor"/>
    <property type="evidence" value="ECO:0007669"/>
    <property type="project" value="TreeGrafter"/>
</dbReference>
<feature type="repeat" description="WD" evidence="7">
    <location>
        <begin position="224"/>
        <end position="256"/>
    </location>
</feature>
<comment type="subcellular location">
    <subcellularLocation>
        <location evidence="1">Nucleus</location>
        <location evidence="1">Nucleolus</location>
    </subcellularLocation>
</comment>
<dbReference type="GO" id="GO:0070545">
    <property type="term" value="C:PeBoW complex"/>
    <property type="evidence" value="ECO:0007669"/>
    <property type="project" value="TreeGrafter"/>
</dbReference>
<proteinExistence type="predicted"/>
<evidence type="ECO:0000256" key="6">
    <source>
        <dbReference type="ARBA" id="ARBA00023242"/>
    </source>
</evidence>
<dbReference type="STRING" id="448386.A0A2V3J184"/>
<dbReference type="GO" id="GO:0000463">
    <property type="term" value="P:maturation of LSU-rRNA from tricistronic rRNA transcript (SSU-rRNA, 5.8S rRNA, LSU-rRNA)"/>
    <property type="evidence" value="ECO:0007669"/>
    <property type="project" value="TreeGrafter"/>
</dbReference>
<dbReference type="InterPro" id="IPR015943">
    <property type="entry name" value="WD40/YVTN_repeat-like_dom_sf"/>
</dbReference>
<dbReference type="GO" id="GO:0043021">
    <property type="term" value="F:ribonucleoprotein complex binding"/>
    <property type="evidence" value="ECO:0007669"/>
    <property type="project" value="TreeGrafter"/>
</dbReference>
<evidence type="ECO:0000256" key="7">
    <source>
        <dbReference type="PROSITE-ProRule" id="PRU00221"/>
    </source>
</evidence>
<dbReference type="Proteomes" id="UP000247409">
    <property type="component" value="Unassembled WGS sequence"/>
</dbReference>
<evidence type="ECO:0000256" key="4">
    <source>
        <dbReference type="ARBA" id="ARBA00022574"/>
    </source>
</evidence>
<dbReference type="PROSITE" id="PS50082">
    <property type="entry name" value="WD_REPEATS_2"/>
    <property type="match status" value="1"/>
</dbReference>
<evidence type="ECO:0000256" key="1">
    <source>
        <dbReference type="ARBA" id="ARBA00004604"/>
    </source>
</evidence>
<reference evidence="10 11" key="1">
    <citation type="journal article" date="2018" name="Mol. Biol. Evol.">
        <title>Analysis of the draft genome of the red seaweed Gracilariopsis chorda provides insights into genome size evolution in Rhodophyta.</title>
        <authorList>
            <person name="Lee J."/>
            <person name="Yang E.C."/>
            <person name="Graf L."/>
            <person name="Yang J.H."/>
            <person name="Qiu H."/>
            <person name="Zel Zion U."/>
            <person name="Chan C.X."/>
            <person name="Stephens T.G."/>
            <person name="Weber A.P.M."/>
            <person name="Boo G.H."/>
            <person name="Boo S.M."/>
            <person name="Kim K.M."/>
            <person name="Shin Y."/>
            <person name="Jung M."/>
            <person name="Lee S.J."/>
            <person name="Yim H.S."/>
            <person name="Lee J.H."/>
            <person name="Bhattacharya D."/>
            <person name="Yoon H.S."/>
        </authorList>
    </citation>
    <scope>NUCLEOTIDE SEQUENCE [LARGE SCALE GENOMIC DNA]</scope>
    <source>
        <strain evidence="10 11">SKKU-2015</strain>
        <tissue evidence="10">Whole body</tissue>
    </source>
</reference>
<gene>
    <name evidence="10" type="ORF">BWQ96_02118</name>
</gene>
<dbReference type="Pfam" id="PF00400">
    <property type="entry name" value="WD40"/>
    <property type="match status" value="3"/>
</dbReference>
<dbReference type="InterPro" id="IPR001680">
    <property type="entry name" value="WD40_rpt"/>
</dbReference>
<keyword evidence="2" id="KW-0690">Ribosome biogenesis</keyword>
<evidence type="ECO:0000256" key="3">
    <source>
        <dbReference type="ARBA" id="ARBA00022552"/>
    </source>
</evidence>
<name>A0A2V3J184_9FLOR</name>
<dbReference type="InterPro" id="IPR028598">
    <property type="entry name" value="BOP1/Erb1"/>
</dbReference>
<feature type="region of interest" description="Disordered" evidence="8">
    <location>
        <begin position="1"/>
        <end position="36"/>
    </location>
</feature>
<dbReference type="FunFam" id="2.130.10.10:FF:000576">
    <property type="entry name" value="Ribosome biogenesis protein ERB1"/>
    <property type="match status" value="1"/>
</dbReference>
<accession>A0A2V3J184</accession>
<evidence type="ECO:0000259" key="9">
    <source>
        <dbReference type="SMART" id="SM01035"/>
    </source>
</evidence>